<proteinExistence type="predicted"/>
<reference evidence="2 3" key="1">
    <citation type="submission" date="2014-06" db="EMBL/GenBank/DDBJ databases">
        <authorList>
            <person name="Ju J."/>
            <person name="Zhang J."/>
        </authorList>
    </citation>
    <scope>NUCLEOTIDE SEQUENCE [LARGE SCALE GENOMIC DNA]</scope>
    <source>
        <strain evidence="2">DmW_042</strain>
    </source>
</reference>
<evidence type="ECO:0000313" key="2">
    <source>
        <dbReference type="EMBL" id="OUI83783.1"/>
    </source>
</evidence>
<name>A0A252A403_9PROT</name>
<accession>A0A252A403</accession>
<feature type="compositionally biased region" description="Low complexity" evidence="1">
    <location>
        <begin position="90"/>
        <end position="99"/>
    </location>
</feature>
<evidence type="ECO:0000313" key="3">
    <source>
        <dbReference type="Proteomes" id="UP000194565"/>
    </source>
</evidence>
<sequence>MIPFASVGRVVCRVGFCFCLTSTGFLETAAHNTALALTEKADGLTLFVLETCMVPRVLSFTALLLLGLPLAGCHSGSYDGRSRSTCRGVPPHGTMSPGPGMTGPNGMGGLGGSGSTEHGPVGIRTATVAFSKAG</sequence>
<comment type="caution">
    <text evidence="2">The sequence shown here is derived from an EMBL/GenBank/DDBJ whole genome shotgun (WGS) entry which is preliminary data.</text>
</comment>
<dbReference type="EMBL" id="JOMM01000048">
    <property type="protein sequence ID" value="OUI83783.1"/>
    <property type="molecule type" value="Genomic_DNA"/>
</dbReference>
<dbReference type="Proteomes" id="UP000194565">
    <property type="component" value="Unassembled WGS sequence"/>
</dbReference>
<feature type="region of interest" description="Disordered" evidence="1">
    <location>
        <begin position="80"/>
        <end position="121"/>
    </location>
</feature>
<evidence type="ECO:0000256" key="1">
    <source>
        <dbReference type="SAM" id="MobiDB-lite"/>
    </source>
</evidence>
<dbReference type="RefSeq" id="WP_086641776.1">
    <property type="nucleotide sequence ID" value="NZ_JOMM01000048.1"/>
</dbReference>
<gene>
    <name evidence="2" type="ORF">HC62_13790</name>
</gene>
<dbReference type="AlphaFoldDB" id="A0A252A403"/>
<organism evidence="2 3">
    <name type="scientific">Acetobacter tropicalis</name>
    <dbReference type="NCBI Taxonomy" id="104102"/>
    <lineage>
        <taxon>Bacteria</taxon>
        <taxon>Pseudomonadati</taxon>
        <taxon>Pseudomonadota</taxon>
        <taxon>Alphaproteobacteria</taxon>
        <taxon>Acetobacterales</taxon>
        <taxon>Acetobacteraceae</taxon>
        <taxon>Acetobacter</taxon>
    </lineage>
</organism>
<protein>
    <submittedName>
        <fullName evidence="2">Uncharacterized protein</fullName>
    </submittedName>
</protein>
<feature type="compositionally biased region" description="Gly residues" evidence="1">
    <location>
        <begin position="100"/>
        <end position="114"/>
    </location>
</feature>